<protein>
    <submittedName>
        <fullName evidence="2">Uncharacterized protein</fullName>
    </submittedName>
</protein>
<accession>A0ABQ5DS34</accession>
<keyword evidence="3" id="KW-1185">Reference proteome</keyword>
<evidence type="ECO:0000313" key="2">
    <source>
        <dbReference type="EMBL" id="GJT41689.1"/>
    </source>
</evidence>
<gene>
    <name evidence="2" type="ORF">Tco_0941554</name>
</gene>
<evidence type="ECO:0000313" key="3">
    <source>
        <dbReference type="Proteomes" id="UP001151760"/>
    </source>
</evidence>
<reference evidence="2" key="2">
    <citation type="submission" date="2022-01" db="EMBL/GenBank/DDBJ databases">
        <authorList>
            <person name="Yamashiro T."/>
            <person name="Shiraishi A."/>
            <person name="Satake H."/>
            <person name="Nakayama K."/>
        </authorList>
    </citation>
    <scope>NUCLEOTIDE SEQUENCE</scope>
</reference>
<sequence length="203" mass="23551">MWKPTINTPPLPPIIKTMHERPSNNKIKHPSKKENEHSVSRVGRFMTCTKCWRTSHNKARCTNPTRDKRTIKADKPPRKTNSLVYTTYKNRRVLASVMFVLQKLKYGKQVRDADHLVELCSHQAEVGVTKQGIKGSHARDNARRKKEKRRVKHNGRIYQDWDDLLLNPFFEEELNMDKKTTLSELTALDEAIAEHNEGLPSNS</sequence>
<organism evidence="2 3">
    <name type="scientific">Tanacetum coccineum</name>
    <dbReference type="NCBI Taxonomy" id="301880"/>
    <lineage>
        <taxon>Eukaryota</taxon>
        <taxon>Viridiplantae</taxon>
        <taxon>Streptophyta</taxon>
        <taxon>Embryophyta</taxon>
        <taxon>Tracheophyta</taxon>
        <taxon>Spermatophyta</taxon>
        <taxon>Magnoliopsida</taxon>
        <taxon>eudicotyledons</taxon>
        <taxon>Gunneridae</taxon>
        <taxon>Pentapetalae</taxon>
        <taxon>asterids</taxon>
        <taxon>campanulids</taxon>
        <taxon>Asterales</taxon>
        <taxon>Asteraceae</taxon>
        <taxon>Asteroideae</taxon>
        <taxon>Anthemideae</taxon>
        <taxon>Anthemidinae</taxon>
        <taxon>Tanacetum</taxon>
    </lineage>
</organism>
<feature type="region of interest" description="Disordered" evidence="1">
    <location>
        <begin position="1"/>
        <end position="40"/>
    </location>
</feature>
<proteinExistence type="predicted"/>
<evidence type="ECO:0000256" key="1">
    <source>
        <dbReference type="SAM" id="MobiDB-lite"/>
    </source>
</evidence>
<name>A0ABQ5DS34_9ASTR</name>
<comment type="caution">
    <text evidence="2">The sequence shown here is derived from an EMBL/GenBank/DDBJ whole genome shotgun (WGS) entry which is preliminary data.</text>
</comment>
<dbReference type="Proteomes" id="UP001151760">
    <property type="component" value="Unassembled WGS sequence"/>
</dbReference>
<reference evidence="2" key="1">
    <citation type="journal article" date="2022" name="Int. J. Mol. Sci.">
        <title>Draft Genome of Tanacetum Coccineum: Genomic Comparison of Closely Related Tanacetum-Family Plants.</title>
        <authorList>
            <person name="Yamashiro T."/>
            <person name="Shiraishi A."/>
            <person name="Nakayama K."/>
            <person name="Satake H."/>
        </authorList>
    </citation>
    <scope>NUCLEOTIDE SEQUENCE</scope>
</reference>
<dbReference type="EMBL" id="BQNB010015582">
    <property type="protein sequence ID" value="GJT41689.1"/>
    <property type="molecule type" value="Genomic_DNA"/>
</dbReference>